<dbReference type="CDD" id="cd07185">
    <property type="entry name" value="OmpA_C-like"/>
    <property type="match status" value="1"/>
</dbReference>
<dbReference type="InterPro" id="IPR006664">
    <property type="entry name" value="OMP_bac"/>
</dbReference>
<dbReference type="InterPro" id="IPR036737">
    <property type="entry name" value="OmpA-like_sf"/>
</dbReference>
<proteinExistence type="predicted"/>
<keyword evidence="2 4" id="KW-0472">Membrane</keyword>
<dbReference type="PROSITE" id="PS51257">
    <property type="entry name" value="PROKAR_LIPOPROTEIN"/>
    <property type="match status" value="1"/>
</dbReference>
<protein>
    <submittedName>
        <fullName evidence="6">OmpA family protein</fullName>
    </submittedName>
</protein>
<name>A0A5C0UF85_9PROT</name>
<dbReference type="Pfam" id="PF00691">
    <property type="entry name" value="OmpA"/>
    <property type="match status" value="1"/>
</dbReference>
<dbReference type="PRINTS" id="PR01021">
    <property type="entry name" value="OMPADOMAIN"/>
</dbReference>
<dbReference type="RefSeq" id="WP_148971555.1">
    <property type="nucleotide sequence ID" value="NZ_CP043316.1"/>
</dbReference>
<evidence type="ECO:0000256" key="1">
    <source>
        <dbReference type="ARBA" id="ARBA00004442"/>
    </source>
</evidence>
<dbReference type="InterPro" id="IPR050330">
    <property type="entry name" value="Bact_OuterMem_StrucFunc"/>
</dbReference>
<gene>
    <name evidence="6" type="ORF">FZC34_00705</name>
</gene>
<dbReference type="PANTHER" id="PTHR30329">
    <property type="entry name" value="STATOR ELEMENT OF FLAGELLAR MOTOR COMPLEX"/>
    <property type="match status" value="1"/>
</dbReference>
<accession>A0A5C0UF85</accession>
<evidence type="ECO:0000313" key="6">
    <source>
        <dbReference type="EMBL" id="QEK38439.1"/>
    </source>
</evidence>
<dbReference type="SUPFAM" id="SSF103088">
    <property type="entry name" value="OmpA-like"/>
    <property type="match status" value="1"/>
</dbReference>
<keyword evidence="7" id="KW-1185">Reference proteome</keyword>
<sequence length="145" mass="15908">MKSFLTLGLVVSAFLLSGCDNHGKSYCSKKAAAHMKKESGCFTVHFGHDKKDLNHAARHDLDSLIVWMKKNPKSSICLSAHASAVGNVNYNMRLSQKRSNSVKEYLVNHGISESRIEGKSYGESKLPAGKGHASDNRVVIITKYS</sequence>
<dbReference type="OrthoDB" id="9809164at2"/>
<dbReference type="InterPro" id="IPR006665">
    <property type="entry name" value="OmpA-like"/>
</dbReference>
<dbReference type="EMBL" id="CP043316">
    <property type="protein sequence ID" value="QEK38439.1"/>
    <property type="molecule type" value="Genomic_DNA"/>
</dbReference>
<evidence type="ECO:0000256" key="4">
    <source>
        <dbReference type="PROSITE-ProRule" id="PRU00473"/>
    </source>
</evidence>
<dbReference type="PANTHER" id="PTHR30329:SF21">
    <property type="entry name" value="LIPOPROTEIN YIAD-RELATED"/>
    <property type="match status" value="1"/>
</dbReference>
<evidence type="ECO:0000256" key="2">
    <source>
        <dbReference type="ARBA" id="ARBA00023136"/>
    </source>
</evidence>
<organism evidence="6 7">
    <name type="scientific">Candidatus Cytomitobacter primus</name>
    <dbReference type="NCBI Taxonomy" id="2066024"/>
    <lineage>
        <taxon>Bacteria</taxon>
        <taxon>Pseudomonadati</taxon>
        <taxon>Pseudomonadota</taxon>
        <taxon>Alphaproteobacteria</taxon>
        <taxon>Holosporales</taxon>
        <taxon>Holosporaceae</taxon>
        <taxon>Candidatus Cytomitobacter</taxon>
    </lineage>
</organism>
<keyword evidence="3" id="KW-0998">Cell outer membrane</keyword>
<evidence type="ECO:0000313" key="7">
    <source>
        <dbReference type="Proteomes" id="UP000325004"/>
    </source>
</evidence>
<dbReference type="GO" id="GO:0009279">
    <property type="term" value="C:cell outer membrane"/>
    <property type="evidence" value="ECO:0007669"/>
    <property type="project" value="UniProtKB-SubCell"/>
</dbReference>
<dbReference type="AlphaFoldDB" id="A0A5C0UF85"/>
<evidence type="ECO:0000259" key="5">
    <source>
        <dbReference type="PROSITE" id="PS51123"/>
    </source>
</evidence>
<evidence type="ECO:0000256" key="3">
    <source>
        <dbReference type="ARBA" id="ARBA00023237"/>
    </source>
</evidence>
<dbReference type="Proteomes" id="UP000325004">
    <property type="component" value="Chromosome"/>
</dbReference>
<dbReference type="Gene3D" id="3.30.1330.60">
    <property type="entry name" value="OmpA-like domain"/>
    <property type="match status" value="1"/>
</dbReference>
<dbReference type="PROSITE" id="PS51123">
    <property type="entry name" value="OMPA_2"/>
    <property type="match status" value="1"/>
</dbReference>
<comment type="subcellular location">
    <subcellularLocation>
        <location evidence="1">Cell outer membrane</location>
    </subcellularLocation>
</comment>
<feature type="domain" description="OmpA-like" evidence="5">
    <location>
        <begin position="33"/>
        <end position="145"/>
    </location>
</feature>
<reference evidence="6 7" key="1">
    <citation type="submission" date="2019-08" db="EMBL/GenBank/DDBJ databases">
        <title>Highly reduced genomes of protist endosymbionts show evolutionary convergence.</title>
        <authorList>
            <person name="George E."/>
            <person name="Husnik F."/>
            <person name="Tashyreva D."/>
            <person name="Prokopchuk G."/>
            <person name="Horak A."/>
            <person name="Kwong W.K."/>
            <person name="Lukes J."/>
            <person name="Keeling P.J."/>
        </authorList>
    </citation>
    <scope>NUCLEOTIDE SEQUENCE [LARGE SCALE GENOMIC DNA]</scope>
    <source>
        <strain evidence="6">1604LC</strain>
    </source>
</reference>
<dbReference type="KEGG" id="cpri:FZC34_00705"/>